<feature type="region of interest" description="Disordered" evidence="8">
    <location>
        <begin position="448"/>
        <end position="467"/>
    </location>
</feature>
<organism evidence="11">
    <name type="scientific">Aceria tosichella</name>
    <name type="common">wheat curl mite</name>
    <dbReference type="NCBI Taxonomy" id="561515"/>
    <lineage>
        <taxon>Eukaryota</taxon>
        <taxon>Metazoa</taxon>
        <taxon>Ecdysozoa</taxon>
        <taxon>Arthropoda</taxon>
        <taxon>Chelicerata</taxon>
        <taxon>Arachnida</taxon>
        <taxon>Acari</taxon>
        <taxon>Acariformes</taxon>
        <taxon>Trombidiformes</taxon>
        <taxon>Prostigmata</taxon>
        <taxon>Eupodina</taxon>
        <taxon>Eriophyoidea</taxon>
        <taxon>Eriophyidae</taxon>
        <taxon>Eriophyinae</taxon>
        <taxon>Aceriini</taxon>
        <taxon>Aceria</taxon>
    </lineage>
</organism>
<keyword evidence="6" id="KW-0333">Golgi apparatus</keyword>
<sequence length="764" mass="87190">MDNPTRWNITNSAQNIVSALVDPSKQYDNVFRREWTNTFAGFGKHKPPGSTKTKSDSELKDKLKVYLSKLDNRRNLKTTELLQNGSSSHSSEFTGNIVVPEIFLREDFDLSNLDTFATVMSIGKVEYKIDDLQKQQQQHDHDISEEFIDDYNQHKRVLFTKNQLKDVQQRLTDYLDVIEEHLASQISSRSGDFFQVMSSVDSVMDELSLAIKSVTQLRRKCTKLNENVMLPNMKSIHLNKIRDNARSVMDKLNEISYLCKVQPMVQILLSASDFVGALDLISKSRIKLHKDLTRVVSLRYMESQLNEIERMIGTMMQQEFLTLISSEWDGSFNQQAAAASRLSKLFDYFANGYSEIPDRGQLTLLSLLQIQAEKFVNQFHEERKKRVESALDIEQWKVVEVPRDFQSLISMMIDEKVNISELFTRESLQHLTQDSSLSKSPSSVSISSSLINNNTQDGPGSTKLTTNTSNDLLASGKFSSDLSTISRKDKLQGACNNYVRVAGSEFVVVNSVINLVRTVMDYCKCAHGIKSLSADLLERLFKILHLYNSKTYHLVYSAGAIHAAGLRAITTRSLIVSQRSLKLIILIIPAIQQHFSQLLPNDKRLRRFNEIRSLYEEHVAKIPERVKSIVKDIINLQLHEWEAKPPVPSSQFNSVAQHFIRLHDNIQDTLPDDELVCLFKELSDTFIEVLVKHLRRLNITNDAGPQQWLVMQELTFYRISLSKLKAFQGIELNFDNLWSSLDLQISQAQDEHGDSNGTVSNSLE</sequence>
<gene>
    <name evidence="11" type="primary">VPS54</name>
    <name evidence="11" type="ORF">g.10023</name>
</gene>
<reference evidence="11" key="1">
    <citation type="submission" date="2018-10" db="EMBL/GenBank/DDBJ databases">
        <title>Transcriptome assembly of Aceria tosichella (Wheat curl mite) Type 2.</title>
        <authorList>
            <person name="Scully E.D."/>
            <person name="Geib S.M."/>
            <person name="Palmer N.A."/>
            <person name="Gupta A.K."/>
            <person name="Sarath G."/>
            <person name="Tatineni S."/>
        </authorList>
    </citation>
    <scope>NUCLEOTIDE SEQUENCE</scope>
    <source>
        <strain evidence="11">LincolnNE</strain>
    </source>
</reference>
<feature type="domain" description="Vacuolar protein sorting-associated protein 54 N-terminal" evidence="10">
    <location>
        <begin position="163"/>
        <end position="322"/>
    </location>
</feature>
<evidence type="ECO:0000256" key="4">
    <source>
        <dbReference type="ARBA" id="ARBA00022448"/>
    </source>
</evidence>
<feature type="domain" description="Vacuolar protein sorting-associated protein 54 C-terminal" evidence="9">
    <location>
        <begin position="504"/>
        <end position="632"/>
    </location>
</feature>
<evidence type="ECO:0000256" key="6">
    <source>
        <dbReference type="ARBA" id="ARBA00023034"/>
    </source>
</evidence>
<evidence type="ECO:0000259" key="10">
    <source>
        <dbReference type="Pfam" id="PF10475"/>
    </source>
</evidence>
<keyword evidence="5" id="KW-0653">Protein transport</keyword>
<dbReference type="PANTHER" id="PTHR12965:SF0">
    <property type="entry name" value="VACUOLAR PROTEIN SORTING-ASSOCIATED PROTEIN 54"/>
    <property type="match status" value="1"/>
</dbReference>
<dbReference type="InterPro" id="IPR019515">
    <property type="entry name" value="VPS54_N"/>
</dbReference>
<dbReference type="InterPro" id="IPR039745">
    <property type="entry name" value="Vps54"/>
</dbReference>
<dbReference type="GO" id="GO:0005829">
    <property type="term" value="C:cytosol"/>
    <property type="evidence" value="ECO:0007669"/>
    <property type="project" value="GOC"/>
</dbReference>
<dbReference type="GO" id="GO:0019905">
    <property type="term" value="F:syntaxin binding"/>
    <property type="evidence" value="ECO:0007669"/>
    <property type="project" value="TreeGrafter"/>
</dbReference>
<comment type="similarity">
    <text evidence="2">Belongs to the VPS54 family.</text>
</comment>
<dbReference type="Pfam" id="PF10475">
    <property type="entry name" value="Vps54_N"/>
    <property type="match status" value="1"/>
</dbReference>
<dbReference type="GO" id="GO:0000938">
    <property type="term" value="C:GARP complex"/>
    <property type="evidence" value="ECO:0007669"/>
    <property type="project" value="InterPro"/>
</dbReference>
<evidence type="ECO:0000256" key="1">
    <source>
        <dbReference type="ARBA" id="ARBA00004601"/>
    </source>
</evidence>
<comment type="subcellular location">
    <subcellularLocation>
        <location evidence="1">Golgi apparatus</location>
        <location evidence="1">trans-Golgi network</location>
    </subcellularLocation>
</comment>
<evidence type="ECO:0000256" key="3">
    <source>
        <dbReference type="ARBA" id="ARBA00017665"/>
    </source>
</evidence>
<protein>
    <recommendedName>
        <fullName evidence="3">Vacuolar protein sorting-associated protein 54</fullName>
    </recommendedName>
</protein>
<dbReference type="Pfam" id="PF07928">
    <property type="entry name" value="Vps54"/>
    <property type="match status" value="1"/>
</dbReference>
<dbReference type="PANTHER" id="PTHR12965">
    <property type="entry name" value="VACUOLAR PROTEIN SORTING 54"/>
    <property type="match status" value="1"/>
</dbReference>
<evidence type="ECO:0000259" key="9">
    <source>
        <dbReference type="Pfam" id="PF07928"/>
    </source>
</evidence>
<dbReference type="Gene3D" id="1.20.1280.130">
    <property type="match status" value="1"/>
</dbReference>
<dbReference type="GO" id="GO:0042147">
    <property type="term" value="P:retrograde transport, endosome to Golgi"/>
    <property type="evidence" value="ECO:0007669"/>
    <property type="project" value="InterPro"/>
</dbReference>
<keyword evidence="4" id="KW-0813">Transport</keyword>
<keyword evidence="7" id="KW-0175">Coiled coil</keyword>
<evidence type="ECO:0000256" key="2">
    <source>
        <dbReference type="ARBA" id="ARBA00009150"/>
    </source>
</evidence>
<dbReference type="GO" id="GO:0006896">
    <property type="term" value="P:Golgi to vacuole transport"/>
    <property type="evidence" value="ECO:0007669"/>
    <property type="project" value="TreeGrafter"/>
</dbReference>
<evidence type="ECO:0000256" key="5">
    <source>
        <dbReference type="ARBA" id="ARBA00022927"/>
    </source>
</evidence>
<proteinExistence type="inferred from homology"/>
<accession>A0A6G1S728</accession>
<dbReference type="Gene3D" id="6.10.250.860">
    <property type="match status" value="1"/>
</dbReference>
<name>A0A6G1S728_9ACAR</name>
<dbReference type="EMBL" id="GGYP01001196">
    <property type="protein sequence ID" value="MDE45967.1"/>
    <property type="molecule type" value="Transcribed_RNA"/>
</dbReference>
<dbReference type="InterPro" id="IPR012501">
    <property type="entry name" value="Vps54_C"/>
</dbReference>
<dbReference type="AlphaFoldDB" id="A0A6G1S728"/>
<evidence type="ECO:0000313" key="11">
    <source>
        <dbReference type="EMBL" id="MDE45967.1"/>
    </source>
</evidence>
<dbReference type="GO" id="GO:0015031">
    <property type="term" value="P:protein transport"/>
    <property type="evidence" value="ECO:0007669"/>
    <property type="project" value="UniProtKB-KW"/>
</dbReference>
<evidence type="ECO:0000256" key="8">
    <source>
        <dbReference type="SAM" id="MobiDB-lite"/>
    </source>
</evidence>
<feature type="compositionally biased region" description="Polar residues" evidence="8">
    <location>
        <begin position="450"/>
        <end position="467"/>
    </location>
</feature>
<evidence type="ECO:0000256" key="7">
    <source>
        <dbReference type="ARBA" id="ARBA00023054"/>
    </source>
</evidence>